<evidence type="ECO:0000313" key="2">
    <source>
        <dbReference type="Proteomes" id="UP001295794"/>
    </source>
</evidence>
<evidence type="ECO:0008006" key="3">
    <source>
        <dbReference type="Google" id="ProtNLM"/>
    </source>
</evidence>
<comment type="caution">
    <text evidence="1">The sequence shown here is derived from an EMBL/GenBank/DDBJ whole genome shotgun (WGS) entry which is preliminary data.</text>
</comment>
<dbReference type="Gene3D" id="1.10.150.240">
    <property type="entry name" value="Putative phosphatase, domain 2"/>
    <property type="match status" value="1"/>
</dbReference>
<dbReference type="NCBIfam" id="TIGR01509">
    <property type="entry name" value="HAD-SF-IA-v3"/>
    <property type="match status" value="1"/>
</dbReference>
<dbReference type="SFLD" id="SFLDG01129">
    <property type="entry name" value="C1.5:_HAD__Beta-PGM__Phosphata"/>
    <property type="match status" value="1"/>
</dbReference>
<dbReference type="CDD" id="cd02603">
    <property type="entry name" value="HAD_sEH-N_like"/>
    <property type="match status" value="1"/>
</dbReference>
<evidence type="ECO:0000313" key="1">
    <source>
        <dbReference type="EMBL" id="CAK5264706.1"/>
    </source>
</evidence>
<dbReference type="Proteomes" id="UP001295794">
    <property type="component" value="Unassembled WGS sequence"/>
</dbReference>
<dbReference type="Pfam" id="PF00702">
    <property type="entry name" value="Hydrolase"/>
    <property type="match status" value="1"/>
</dbReference>
<gene>
    <name evidence="1" type="ORF">MYCIT1_LOCUS5099</name>
</gene>
<accession>A0AAD2GW31</accession>
<dbReference type="InterPro" id="IPR006439">
    <property type="entry name" value="HAD-SF_hydro_IA"/>
</dbReference>
<dbReference type="SUPFAM" id="SSF56784">
    <property type="entry name" value="HAD-like"/>
    <property type="match status" value="1"/>
</dbReference>
<dbReference type="Gene3D" id="3.40.50.1000">
    <property type="entry name" value="HAD superfamily/HAD-like"/>
    <property type="match status" value="1"/>
</dbReference>
<name>A0AAD2GW31_9AGAR</name>
<dbReference type="InterPro" id="IPR023214">
    <property type="entry name" value="HAD_sf"/>
</dbReference>
<dbReference type="SFLD" id="SFLDS00003">
    <property type="entry name" value="Haloacid_Dehalogenase"/>
    <property type="match status" value="1"/>
</dbReference>
<protein>
    <recommendedName>
        <fullName evidence="3">Epoxide hydrolase</fullName>
    </recommendedName>
</protein>
<dbReference type="PANTHER" id="PTHR47829">
    <property type="entry name" value="HYDROLASE, PUTATIVE (AFU_ORTHOLOGUE AFUA_1G12880)-RELATED"/>
    <property type="match status" value="1"/>
</dbReference>
<dbReference type="GO" id="GO:0016791">
    <property type="term" value="F:phosphatase activity"/>
    <property type="evidence" value="ECO:0007669"/>
    <property type="project" value="UniProtKB-ARBA"/>
</dbReference>
<organism evidence="1 2">
    <name type="scientific">Mycena citricolor</name>
    <dbReference type="NCBI Taxonomy" id="2018698"/>
    <lineage>
        <taxon>Eukaryota</taxon>
        <taxon>Fungi</taxon>
        <taxon>Dikarya</taxon>
        <taxon>Basidiomycota</taxon>
        <taxon>Agaricomycotina</taxon>
        <taxon>Agaricomycetes</taxon>
        <taxon>Agaricomycetidae</taxon>
        <taxon>Agaricales</taxon>
        <taxon>Marasmiineae</taxon>
        <taxon>Mycenaceae</taxon>
        <taxon>Mycena</taxon>
    </lineage>
</organism>
<proteinExistence type="predicted"/>
<reference evidence="1" key="1">
    <citation type="submission" date="2023-11" db="EMBL/GenBank/DDBJ databases">
        <authorList>
            <person name="De Vega J J."/>
            <person name="De Vega J J."/>
        </authorList>
    </citation>
    <scope>NUCLEOTIDE SEQUENCE</scope>
</reference>
<keyword evidence="2" id="KW-1185">Reference proteome</keyword>
<dbReference type="InterPro" id="IPR036412">
    <property type="entry name" value="HAD-like_sf"/>
</dbReference>
<dbReference type="InterPro" id="IPR023198">
    <property type="entry name" value="PGP-like_dom2"/>
</dbReference>
<sequence length="310" mass="34148">MSLPGHQGPHIPAGGVPEPVSLLALPFMTDFRAVIFDIGGVVMGSPFVAIAAYERKLGLPKDYLNCSIVERGADGAWQRFERGQLPLLPFYEQFSRDLSDTVNGNIWYKRYCTRRGIECPVLPSSLAVDGRELFGSMIRESGSYDPHILRAIRRIRGGTCMLLDVLAAQNVLAAAGRHRIIALTNNFARTSTENPIPQSELEFLGWDREGATPSSLRGLFDDFCDSSELGARKPERRFYQMALDRNGIRPQQAVFLDDIGINLKAAKDLGMETIHVPIGGTLSAAQQLEAKLGIDLTGRPFEEEATMAKL</sequence>
<dbReference type="AlphaFoldDB" id="A0AAD2GW31"/>
<dbReference type="InterPro" id="IPR052898">
    <property type="entry name" value="ACAD10-like"/>
</dbReference>
<dbReference type="EMBL" id="CAVNYO010000067">
    <property type="protein sequence ID" value="CAK5264706.1"/>
    <property type="molecule type" value="Genomic_DNA"/>
</dbReference>
<dbReference type="PANTHER" id="PTHR47829:SF1">
    <property type="entry name" value="HAD FAMILY PHOSPHATASE"/>
    <property type="match status" value="1"/>
</dbReference>